<organism evidence="1">
    <name type="scientific">marine sediment metagenome</name>
    <dbReference type="NCBI Taxonomy" id="412755"/>
    <lineage>
        <taxon>unclassified sequences</taxon>
        <taxon>metagenomes</taxon>
        <taxon>ecological metagenomes</taxon>
    </lineage>
</organism>
<name>X1DH39_9ZZZZ</name>
<feature type="non-terminal residue" evidence="1">
    <location>
        <position position="1"/>
    </location>
</feature>
<dbReference type="AlphaFoldDB" id="X1DH39"/>
<proteinExistence type="predicted"/>
<evidence type="ECO:0000313" key="1">
    <source>
        <dbReference type="EMBL" id="GAG95751.1"/>
    </source>
</evidence>
<dbReference type="EMBL" id="BART01021068">
    <property type="protein sequence ID" value="GAG95751.1"/>
    <property type="molecule type" value="Genomic_DNA"/>
</dbReference>
<gene>
    <name evidence="1" type="ORF">S01H4_38981</name>
</gene>
<reference evidence="1" key="1">
    <citation type="journal article" date="2014" name="Front. Microbiol.">
        <title>High frequency of phylogenetically diverse reductive dehalogenase-homologous genes in deep subseafloor sedimentary metagenomes.</title>
        <authorList>
            <person name="Kawai M."/>
            <person name="Futagami T."/>
            <person name="Toyoda A."/>
            <person name="Takaki Y."/>
            <person name="Nishi S."/>
            <person name="Hori S."/>
            <person name="Arai W."/>
            <person name="Tsubouchi T."/>
            <person name="Morono Y."/>
            <person name="Uchiyama I."/>
            <person name="Ito T."/>
            <person name="Fujiyama A."/>
            <person name="Inagaki F."/>
            <person name="Takami H."/>
        </authorList>
    </citation>
    <scope>NUCLEOTIDE SEQUENCE</scope>
    <source>
        <strain evidence="1">Expedition CK06-06</strain>
    </source>
</reference>
<accession>X1DH39</accession>
<sequence>KVNPVMKVTIRTDASSSMNFWPLGRENLGGHIHTNKVHTFTYIRGDLSRTSINLDEQAFIPIKLEKSEEIKD</sequence>
<comment type="caution">
    <text evidence="1">The sequence shown here is derived from an EMBL/GenBank/DDBJ whole genome shotgun (WGS) entry which is preliminary data.</text>
</comment>
<protein>
    <submittedName>
        <fullName evidence="1">Uncharacterized protein</fullName>
    </submittedName>
</protein>